<dbReference type="PANTHER" id="PTHR47637">
    <property type="entry name" value="CHAPERONE SURA"/>
    <property type="match status" value="1"/>
</dbReference>
<reference evidence="6" key="1">
    <citation type="journal article" date="2014" name="Int. J. Syst. Evol. Microbiol.">
        <title>Complete genome sequence of Corynebacterium casei LMG S-19264T (=DSM 44701T), isolated from a smear-ripened cheese.</title>
        <authorList>
            <consortium name="US DOE Joint Genome Institute (JGI-PGF)"/>
            <person name="Walter F."/>
            <person name="Albersmeier A."/>
            <person name="Kalinowski J."/>
            <person name="Ruckert C."/>
        </authorList>
    </citation>
    <scope>NUCLEOTIDE SEQUENCE</scope>
    <source>
        <strain evidence="6">CGMCC 1.12924</strain>
    </source>
</reference>
<dbReference type="Proteomes" id="UP000652231">
    <property type="component" value="Unassembled WGS sequence"/>
</dbReference>
<dbReference type="SUPFAM" id="SSF109998">
    <property type="entry name" value="Triger factor/SurA peptide-binding domain-like"/>
    <property type="match status" value="1"/>
</dbReference>
<evidence type="ECO:0000256" key="2">
    <source>
        <dbReference type="PROSITE-ProRule" id="PRU00278"/>
    </source>
</evidence>
<proteinExistence type="predicted"/>
<keyword evidence="2 6" id="KW-0413">Isomerase</keyword>
<feature type="domain" description="PpiC" evidence="5">
    <location>
        <begin position="209"/>
        <end position="310"/>
    </location>
</feature>
<feature type="compositionally biased region" description="Basic and acidic residues" evidence="3">
    <location>
        <begin position="357"/>
        <end position="367"/>
    </location>
</feature>
<feature type="region of interest" description="Disordered" evidence="3">
    <location>
        <begin position="357"/>
        <end position="376"/>
    </location>
</feature>
<keyword evidence="1 4" id="KW-0732">Signal</keyword>
<evidence type="ECO:0000256" key="4">
    <source>
        <dbReference type="SAM" id="SignalP"/>
    </source>
</evidence>
<feature type="chain" id="PRO_5035310137" evidence="4">
    <location>
        <begin position="32"/>
        <end position="486"/>
    </location>
</feature>
<evidence type="ECO:0000313" key="7">
    <source>
        <dbReference type="Proteomes" id="UP000652231"/>
    </source>
</evidence>
<dbReference type="Pfam" id="PF00639">
    <property type="entry name" value="Rotamase"/>
    <property type="match status" value="2"/>
</dbReference>
<accession>A0A8J2Y6V7</accession>
<dbReference type="EMBL" id="BMGK01000002">
    <property type="protein sequence ID" value="GGD84089.1"/>
    <property type="molecule type" value="Genomic_DNA"/>
</dbReference>
<dbReference type="InterPro" id="IPR000297">
    <property type="entry name" value="PPIase_PpiC"/>
</dbReference>
<keyword evidence="7" id="KW-1185">Reference proteome</keyword>
<evidence type="ECO:0000256" key="3">
    <source>
        <dbReference type="SAM" id="MobiDB-lite"/>
    </source>
</evidence>
<feature type="domain" description="PpiC" evidence="5">
    <location>
        <begin position="313"/>
        <end position="405"/>
    </location>
</feature>
<evidence type="ECO:0000313" key="6">
    <source>
        <dbReference type="EMBL" id="GGD84089.1"/>
    </source>
</evidence>
<name>A0A8J2Y6V7_9FLAO</name>
<dbReference type="AlphaFoldDB" id="A0A8J2Y6V7"/>
<comment type="caution">
    <text evidence="6">The sequence shown here is derived from an EMBL/GenBank/DDBJ whole genome shotgun (WGS) entry which is preliminary data.</text>
</comment>
<dbReference type="PROSITE" id="PS50198">
    <property type="entry name" value="PPIC_PPIASE_2"/>
    <property type="match status" value="2"/>
</dbReference>
<organism evidence="6 7">
    <name type="scientific">Planktosalinus lacus</name>
    <dbReference type="NCBI Taxonomy" id="1526573"/>
    <lineage>
        <taxon>Bacteria</taxon>
        <taxon>Pseudomonadati</taxon>
        <taxon>Bacteroidota</taxon>
        <taxon>Flavobacteriia</taxon>
        <taxon>Flavobacteriales</taxon>
        <taxon>Flavobacteriaceae</taxon>
        <taxon>Planktosalinus</taxon>
    </lineage>
</organism>
<dbReference type="InterPro" id="IPR046357">
    <property type="entry name" value="PPIase_dom_sf"/>
</dbReference>
<dbReference type="SUPFAM" id="SSF54534">
    <property type="entry name" value="FKBP-like"/>
    <property type="match status" value="2"/>
</dbReference>
<evidence type="ECO:0000256" key="1">
    <source>
        <dbReference type="ARBA" id="ARBA00022729"/>
    </source>
</evidence>
<evidence type="ECO:0000259" key="5">
    <source>
        <dbReference type="PROSITE" id="PS50198"/>
    </source>
</evidence>
<keyword evidence="2" id="KW-0697">Rotamase</keyword>
<gene>
    <name evidence="6" type="primary">surA</name>
    <name evidence="6" type="ORF">GCM10011312_05130</name>
</gene>
<dbReference type="PANTHER" id="PTHR47637:SF1">
    <property type="entry name" value="CHAPERONE SURA"/>
    <property type="match status" value="1"/>
</dbReference>
<dbReference type="Gene3D" id="1.10.4030.10">
    <property type="entry name" value="Porin chaperone SurA, peptide-binding domain"/>
    <property type="match status" value="1"/>
</dbReference>
<protein>
    <submittedName>
        <fullName evidence="6">Peptidylprolyl isomerase</fullName>
    </submittedName>
</protein>
<dbReference type="InterPro" id="IPR027304">
    <property type="entry name" value="Trigger_fact/SurA_dom_sf"/>
</dbReference>
<feature type="signal peptide" evidence="4">
    <location>
        <begin position="1"/>
        <end position="31"/>
    </location>
</feature>
<sequence>MQLKLKNLKFINNKPAIALLILFFLSISISAQDTLIIDETSNIDAQVDSVKIDTVQTQKRFKVDGVIGVVGDYIVLESDIDKTYLELQQQSISIDEISRCELLGKLLEDKLYAHHAIQDSIVVSEAEINSRLDQQIDYMISQLGSEEKVFQYYRKNSMAELRRELFEINKANQLAAMMQEKVYENVEVTPEEVRTFFHNIPKEDLPVFGTELEVAQIVIEPELTAEAKQRVIDELNEHRRDVVENGSSFTTKVVLYSDEPGAASRGGLISLNRNSPFVKEFKDVAFALREGEVSEPFETEFGFHIVYVEKVRGQERDVRHVLKIPRVNEATIQKAREKIDNLREKIVNGELSFAEAARSESDEKETRNNGGQLVNPVTSDTRFELTKMEPSLSAQVYNLKDGEVSPVYVDEDRTGRKRFKILTVTNRFEEHQADFSKDYEKIKELALNEKRIKAIEDWQEAKINETYVNISEDYSHCNFASNWLQK</sequence>
<dbReference type="InterPro" id="IPR050280">
    <property type="entry name" value="OMP_Chaperone_SurA"/>
</dbReference>
<dbReference type="Gene3D" id="3.10.50.40">
    <property type="match status" value="2"/>
</dbReference>
<reference evidence="6" key="2">
    <citation type="submission" date="2020-09" db="EMBL/GenBank/DDBJ databases">
        <authorList>
            <person name="Sun Q."/>
            <person name="Zhou Y."/>
        </authorList>
    </citation>
    <scope>NUCLEOTIDE SEQUENCE</scope>
    <source>
        <strain evidence="6">CGMCC 1.12924</strain>
    </source>
</reference>
<dbReference type="GO" id="GO:0003755">
    <property type="term" value="F:peptidyl-prolyl cis-trans isomerase activity"/>
    <property type="evidence" value="ECO:0007669"/>
    <property type="project" value="UniProtKB-KW"/>
</dbReference>